<name>A0A1V4HE59_9BACL</name>
<evidence type="ECO:0000313" key="1">
    <source>
        <dbReference type="EMBL" id="OPH53001.1"/>
    </source>
</evidence>
<accession>A0A1V4HE59</accession>
<keyword evidence="2" id="KW-1185">Reference proteome</keyword>
<dbReference type="EMBL" id="MBTG01000025">
    <property type="protein sequence ID" value="OPH53001.1"/>
    <property type="molecule type" value="Genomic_DNA"/>
</dbReference>
<proteinExistence type="predicted"/>
<comment type="caution">
    <text evidence="1">The sequence shown here is derived from an EMBL/GenBank/DDBJ whole genome shotgun (WGS) entry which is preliminary data.</text>
</comment>
<reference evidence="2" key="1">
    <citation type="submission" date="2016-07" db="EMBL/GenBank/DDBJ databases">
        <authorList>
            <person name="Florea S."/>
            <person name="Webb J.S."/>
            <person name="Jaromczyk J."/>
            <person name="Schardl C.L."/>
        </authorList>
    </citation>
    <scope>NUCLEOTIDE SEQUENCE [LARGE SCALE GENOMIC DNA]</scope>
    <source>
        <strain evidence="2">CY1</strain>
    </source>
</reference>
<protein>
    <submittedName>
        <fullName evidence="1">Uncharacterized protein</fullName>
    </submittedName>
</protein>
<gene>
    <name evidence="1" type="ORF">BC351_32610</name>
</gene>
<dbReference type="AlphaFoldDB" id="A0A1V4HE59"/>
<organism evidence="1 2">
    <name type="scientific">Paenibacillus ferrarius</name>
    <dbReference type="NCBI Taxonomy" id="1469647"/>
    <lineage>
        <taxon>Bacteria</taxon>
        <taxon>Bacillati</taxon>
        <taxon>Bacillota</taxon>
        <taxon>Bacilli</taxon>
        <taxon>Bacillales</taxon>
        <taxon>Paenibacillaceae</taxon>
        <taxon>Paenibacillus</taxon>
    </lineage>
</organism>
<evidence type="ECO:0000313" key="2">
    <source>
        <dbReference type="Proteomes" id="UP000190626"/>
    </source>
</evidence>
<dbReference type="Proteomes" id="UP000190626">
    <property type="component" value="Unassembled WGS sequence"/>
</dbReference>
<dbReference type="RefSeq" id="WP_079416201.1">
    <property type="nucleotide sequence ID" value="NZ_MBTG01000025.1"/>
</dbReference>
<dbReference type="OrthoDB" id="9149748at2"/>
<sequence>MKSIYHDAMNSWNGYSHQGKVAIYTVISMINDLMLSEENASSYELELEYLEDFSIICDNSPIAIHQVKTFDSTAPSEYKDAVWTLLGKSMMLPTIVHAYLHTSETLSQKARLKEVYATLVAP</sequence>